<sequence length="426" mass="45355">MVSKNSLAEKNAYSAPHELTSVAVFMLAAIALVVPSGYSLGAIALLLAGVGLLIRRGLPSLTTHDRLIIAALVGYSLVGIAEAWWDSQGSSGLDKPIRYLLAVPALWWVLAYPPRLAFLWSGIAVGAISAGGWAAWQKLFTGIARAEGHTHVIQFGNLSMLLGVLCMAGLGWAVVQRQRNIWVALLLVGAAGGVLGSLFSGSRGGWVGFPIVLLVLYRAYGTGLSGKLKAAVIVTVVAAGIVVYTVPQLGVQSRVNHAVSDVAQYISGENRATSVGSRFEMWRGAALLIQEKPLTGWGSNGYVEAMGQLGDEGIIHQEAAQYDHPHNEFMDASAKRGLIGLIALLALYLIPMRLFAKKLQDEDLSVRALATAGVLLPVTYIDFGLSQAFLTHNSGVMMYAFLLVTFWGVYANQSQSVVDVASKPNL</sequence>
<dbReference type="GO" id="GO:0016020">
    <property type="term" value="C:membrane"/>
    <property type="evidence" value="ECO:0007669"/>
    <property type="project" value="UniProtKB-SubCell"/>
</dbReference>
<feature type="transmembrane region" description="Helical" evidence="5">
    <location>
        <begin position="156"/>
        <end position="175"/>
    </location>
</feature>
<organism evidence="7 8">
    <name type="scientific">Vreelandella alkaliphila</name>
    <dbReference type="NCBI Taxonomy" id="272774"/>
    <lineage>
        <taxon>Bacteria</taxon>
        <taxon>Pseudomonadati</taxon>
        <taxon>Pseudomonadota</taxon>
        <taxon>Gammaproteobacteria</taxon>
        <taxon>Oceanospirillales</taxon>
        <taxon>Halomonadaceae</taxon>
        <taxon>Vreelandella</taxon>
    </lineage>
</organism>
<dbReference type="PANTHER" id="PTHR37422">
    <property type="entry name" value="TEICHURONIC ACID BIOSYNTHESIS PROTEIN TUAE"/>
    <property type="match status" value="1"/>
</dbReference>
<feature type="transmembrane region" description="Helical" evidence="5">
    <location>
        <begin position="228"/>
        <end position="246"/>
    </location>
</feature>
<evidence type="ECO:0000313" key="8">
    <source>
        <dbReference type="Proteomes" id="UP000480312"/>
    </source>
</evidence>
<dbReference type="InterPro" id="IPR007016">
    <property type="entry name" value="O-antigen_ligase-rel_domated"/>
</dbReference>
<keyword evidence="7" id="KW-0436">Ligase</keyword>
<dbReference type="PANTHER" id="PTHR37422:SF17">
    <property type="entry name" value="O-ANTIGEN LIGASE"/>
    <property type="match status" value="1"/>
</dbReference>
<keyword evidence="3 5" id="KW-1133">Transmembrane helix</keyword>
<feature type="transmembrane region" description="Helical" evidence="5">
    <location>
        <begin position="118"/>
        <end position="136"/>
    </location>
</feature>
<evidence type="ECO:0000256" key="2">
    <source>
        <dbReference type="ARBA" id="ARBA00022692"/>
    </source>
</evidence>
<feature type="transmembrane region" description="Helical" evidence="5">
    <location>
        <begin position="182"/>
        <end position="199"/>
    </location>
</feature>
<evidence type="ECO:0000313" key="7">
    <source>
        <dbReference type="EMBL" id="NDL70405.1"/>
    </source>
</evidence>
<dbReference type="AlphaFoldDB" id="A0A7C9JSA7"/>
<feature type="transmembrane region" description="Helical" evidence="5">
    <location>
        <begin position="205"/>
        <end position="221"/>
    </location>
</feature>
<evidence type="ECO:0000256" key="1">
    <source>
        <dbReference type="ARBA" id="ARBA00004141"/>
    </source>
</evidence>
<dbReference type="Pfam" id="PF04932">
    <property type="entry name" value="Wzy_C"/>
    <property type="match status" value="1"/>
</dbReference>
<dbReference type="OrthoDB" id="8576060at2"/>
<keyword evidence="4 5" id="KW-0472">Membrane</keyword>
<feature type="transmembrane region" description="Helical" evidence="5">
    <location>
        <begin position="97"/>
        <end position="113"/>
    </location>
</feature>
<comment type="caution">
    <text evidence="7">The sequence shown here is derived from an EMBL/GenBank/DDBJ whole genome shotgun (WGS) entry which is preliminary data.</text>
</comment>
<protein>
    <submittedName>
        <fullName evidence="7">O-antigen ligase family protein</fullName>
    </submittedName>
</protein>
<dbReference type="Proteomes" id="UP000480312">
    <property type="component" value="Unassembled WGS sequence"/>
</dbReference>
<evidence type="ECO:0000256" key="4">
    <source>
        <dbReference type="ARBA" id="ARBA00023136"/>
    </source>
</evidence>
<feature type="transmembrane region" description="Helical" evidence="5">
    <location>
        <begin position="368"/>
        <end position="390"/>
    </location>
</feature>
<evidence type="ECO:0000256" key="5">
    <source>
        <dbReference type="SAM" id="Phobius"/>
    </source>
</evidence>
<dbReference type="GO" id="GO:0016874">
    <property type="term" value="F:ligase activity"/>
    <property type="evidence" value="ECO:0007669"/>
    <property type="project" value="UniProtKB-KW"/>
</dbReference>
<reference evidence="7 8" key="1">
    <citation type="submission" date="2020-01" db="EMBL/GenBank/DDBJ databases">
        <title>Whole genome sequencing of Halomonas alkaliphila strain LS44.</title>
        <authorList>
            <person name="Kumar S."/>
            <person name="Paul D."/>
            <person name="Shouche Y."/>
            <person name="Suryavanshi M.V."/>
        </authorList>
    </citation>
    <scope>NUCLEOTIDE SEQUENCE [LARGE SCALE GENOMIC DNA]</scope>
    <source>
        <strain evidence="7 8">LS44</strain>
    </source>
</reference>
<dbReference type="EMBL" id="JAAEHK010000008">
    <property type="protein sequence ID" value="NDL70405.1"/>
    <property type="molecule type" value="Genomic_DNA"/>
</dbReference>
<name>A0A7C9JSA7_9GAMM</name>
<keyword evidence="2 5" id="KW-0812">Transmembrane</keyword>
<accession>A0A7C9JSA7</accession>
<feature type="transmembrane region" description="Helical" evidence="5">
    <location>
        <begin position="337"/>
        <end position="356"/>
    </location>
</feature>
<feature type="transmembrane region" description="Helical" evidence="5">
    <location>
        <begin position="396"/>
        <end position="413"/>
    </location>
</feature>
<comment type="subcellular location">
    <subcellularLocation>
        <location evidence="1">Membrane</location>
        <topology evidence="1">Multi-pass membrane protein</topology>
    </subcellularLocation>
</comment>
<evidence type="ECO:0000259" key="6">
    <source>
        <dbReference type="Pfam" id="PF04932"/>
    </source>
</evidence>
<feature type="domain" description="O-antigen ligase-related" evidence="6">
    <location>
        <begin position="196"/>
        <end position="345"/>
    </location>
</feature>
<dbReference type="InterPro" id="IPR051533">
    <property type="entry name" value="WaaL-like"/>
</dbReference>
<proteinExistence type="predicted"/>
<gene>
    <name evidence="7" type="ORF">GPL32_07770</name>
</gene>
<feature type="transmembrane region" description="Helical" evidence="5">
    <location>
        <begin position="66"/>
        <end position="85"/>
    </location>
</feature>
<feature type="transmembrane region" description="Helical" evidence="5">
    <location>
        <begin position="23"/>
        <end position="54"/>
    </location>
</feature>
<evidence type="ECO:0000256" key="3">
    <source>
        <dbReference type="ARBA" id="ARBA00022989"/>
    </source>
</evidence>